<gene>
    <name evidence="1" type="ORF">I6U51_00180</name>
</gene>
<reference evidence="1" key="1">
    <citation type="submission" date="2020-12" db="EMBL/GenBank/DDBJ databases">
        <title>Clostridium thailandense sp. nov., a novel acetogenic bacterium isolated from peat land soil in Thailand.</title>
        <authorList>
            <person name="Chaikitkaew S."/>
            <person name="Birkeland N.K."/>
        </authorList>
    </citation>
    <scope>NUCLEOTIDE SEQUENCE</scope>
    <source>
        <strain evidence="1">DSM 17425</strain>
    </source>
</reference>
<dbReference type="EMBL" id="JAEEGB010000001">
    <property type="protein sequence ID" value="MBI6871121.1"/>
    <property type="molecule type" value="Genomic_DNA"/>
</dbReference>
<protein>
    <submittedName>
        <fullName evidence="1">Uncharacterized protein</fullName>
    </submittedName>
</protein>
<sequence>MKCLVGINILHPSELWFRKEDETYGTILLAFGRIETDAIPKAIQLLRHA</sequence>
<evidence type="ECO:0000313" key="2">
    <source>
        <dbReference type="Proteomes" id="UP000622687"/>
    </source>
</evidence>
<accession>A0A934HX06</accession>
<keyword evidence="2" id="KW-1185">Reference proteome</keyword>
<organism evidence="1 2">
    <name type="scientific">Clostridium aciditolerans</name>
    <dbReference type="NCBI Taxonomy" id="339861"/>
    <lineage>
        <taxon>Bacteria</taxon>
        <taxon>Bacillati</taxon>
        <taxon>Bacillota</taxon>
        <taxon>Clostridia</taxon>
        <taxon>Eubacteriales</taxon>
        <taxon>Clostridiaceae</taxon>
        <taxon>Clostridium</taxon>
    </lineage>
</organism>
<dbReference type="RefSeq" id="WP_211140588.1">
    <property type="nucleotide sequence ID" value="NZ_JAEEGB010000001.1"/>
</dbReference>
<dbReference type="Proteomes" id="UP000622687">
    <property type="component" value="Unassembled WGS sequence"/>
</dbReference>
<dbReference type="AlphaFoldDB" id="A0A934HX06"/>
<evidence type="ECO:0000313" key="1">
    <source>
        <dbReference type="EMBL" id="MBI6871121.1"/>
    </source>
</evidence>
<proteinExistence type="predicted"/>
<comment type="caution">
    <text evidence="1">The sequence shown here is derived from an EMBL/GenBank/DDBJ whole genome shotgun (WGS) entry which is preliminary data.</text>
</comment>
<name>A0A934HX06_9CLOT</name>